<evidence type="ECO:0000256" key="1">
    <source>
        <dbReference type="ARBA" id="ARBA00010201"/>
    </source>
</evidence>
<dbReference type="PANTHER" id="PTHR31423:SF3">
    <property type="entry name" value="PROLYL-TRNA SYNTHETASE ASSOCIATED DOMAIN-CONTAINING PROTEIN 1-RELATED"/>
    <property type="match status" value="1"/>
</dbReference>
<dbReference type="CDD" id="cd04335">
    <property type="entry name" value="PrdX_deacylase"/>
    <property type="match status" value="1"/>
</dbReference>
<dbReference type="PANTHER" id="PTHR31423">
    <property type="entry name" value="YBAK DOMAIN-CONTAINING PROTEIN"/>
    <property type="match status" value="1"/>
</dbReference>
<comment type="similarity">
    <text evidence="1">Belongs to the PRORSD1 family.</text>
</comment>
<dbReference type="STRING" id="263852.SAMN02745116_00073"/>
<evidence type="ECO:0000313" key="5">
    <source>
        <dbReference type="Proteomes" id="UP000190328"/>
    </source>
</evidence>
<dbReference type="RefSeq" id="WP_078806045.1">
    <property type="nucleotide sequence ID" value="NZ_FUXI01000001.1"/>
</dbReference>
<organism evidence="4 5">
    <name type="scientific">Pilibacter termitis</name>
    <dbReference type="NCBI Taxonomy" id="263852"/>
    <lineage>
        <taxon>Bacteria</taxon>
        <taxon>Bacillati</taxon>
        <taxon>Bacillota</taxon>
        <taxon>Bacilli</taxon>
        <taxon>Lactobacillales</taxon>
        <taxon>Enterococcaceae</taxon>
        <taxon>Pilibacter</taxon>
    </lineage>
</organism>
<name>A0A1T4K3U0_9ENTE</name>
<gene>
    <name evidence="4" type="ORF">SAMN02745116_00073</name>
</gene>
<dbReference type="Proteomes" id="UP000190328">
    <property type="component" value="Unassembled WGS sequence"/>
</dbReference>
<proteinExistence type="inferred from homology"/>
<dbReference type="Pfam" id="PF04073">
    <property type="entry name" value="tRNA_edit"/>
    <property type="match status" value="1"/>
</dbReference>
<dbReference type="OrthoDB" id="9798587at2"/>
<keyword evidence="2" id="KW-0648">Protein biosynthesis</keyword>
<dbReference type="EMBL" id="FUXI01000001">
    <property type="protein sequence ID" value="SJZ37094.1"/>
    <property type="molecule type" value="Genomic_DNA"/>
</dbReference>
<dbReference type="FunFam" id="3.90.960.10:FF:000005">
    <property type="entry name" value="Putative prolyl-tRNA synthetase"/>
    <property type="match status" value="1"/>
</dbReference>
<dbReference type="AlphaFoldDB" id="A0A1T4K3U0"/>
<dbReference type="GO" id="GO:0006412">
    <property type="term" value="P:translation"/>
    <property type="evidence" value="ECO:0007669"/>
    <property type="project" value="UniProtKB-KW"/>
</dbReference>
<evidence type="ECO:0000256" key="2">
    <source>
        <dbReference type="ARBA" id="ARBA00022917"/>
    </source>
</evidence>
<dbReference type="InterPro" id="IPR007214">
    <property type="entry name" value="YbaK/aa-tRNA-synth-assoc-dom"/>
</dbReference>
<feature type="domain" description="YbaK/aminoacyl-tRNA synthetase-associated" evidence="3">
    <location>
        <begin position="19"/>
        <end position="145"/>
    </location>
</feature>
<reference evidence="4 5" key="1">
    <citation type="submission" date="2017-02" db="EMBL/GenBank/DDBJ databases">
        <authorList>
            <person name="Peterson S.W."/>
        </authorList>
    </citation>
    <scope>NUCLEOTIDE SEQUENCE [LARGE SCALE GENOMIC DNA]</scope>
    <source>
        <strain evidence="4 5">ATCC BAA-1030</strain>
    </source>
</reference>
<dbReference type="InterPro" id="IPR040285">
    <property type="entry name" value="ProX/PRXD1"/>
</dbReference>
<keyword evidence="5" id="KW-1185">Reference proteome</keyword>
<sequence length="165" mass="19031">MNVYEILDNLGISYEVVHHPPVYTAHEGDLYIKGREGVRSKNLFLTNKKKTKFFLLVMDDSRRLELQHFGELVGEKKLKFVSAELLEQKLGVPKGAVTIFGLLNNPEKDIQVYLEKEMMSEEKICFSPNVNDQTLFLSIKDMMKFLEHQGNPVQIVDLQAEILDF</sequence>
<dbReference type="GO" id="GO:0002161">
    <property type="term" value="F:aminoacyl-tRNA deacylase activity"/>
    <property type="evidence" value="ECO:0007669"/>
    <property type="project" value="InterPro"/>
</dbReference>
<evidence type="ECO:0000313" key="4">
    <source>
        <dbReference type="EMBL" id="SJZ37094.1"/>
    </source>
</evidence>
<accession>A0A1T4K3U0</accession>
<protein>
    <submittedName>
        <fullName evidence="4">Ala-tRNA(Pro) deacylase</fullName>
    </submittedName>
</protein>
<evidence type="ECO:0000259" key="3">
    <source>
        <dbReference type="Pfam" id="PF04073"/>
    </source>
</evidence>
<dbReference type="InterPro" id="IPR036754">
    <property type="entry name" value="YbaK/aa-tRNA-synt-asso_dom_sf"/>
</dbReference>
<dbReference type="Gene3D" id="3.90.960.10">
    <property type="entry name" value="YbaK/aminoacyl-tRNA synthetase-associated domain"/>
    <property type="match status" value="1"/>
</dbReference>
<dbReference type="SUPFAM" id="SSF55826">
    <property type="entry name" value="YbaK/ProRS associated domain"/>
    <property type="match status" value="1"/>
</dbReference>